<organism evidence="1 2">
    <name type="scientific">Vibrio rotiferianus</name>
    <dbReference type="NCBI Taxonomy" id="190895"/>
    <lineage>
        <taxon>Bacteria</taxon>
        <taxon>Pseudomonadati</taxon>
        <taxon>Pseudomonadota</taxon>
        <taxon>Gammaproteobacteria</taxon>
        <taxon>Vibrionales</taxon>
        <taxon>Vibrionaceae</taxon>
        <taxon>Vibrio</taxon>
    </lineage>
</organism>
<accession>A0A510I4J6</accession>
<dbReference type="Proteomes" id="UP000315115">
    <property type="component" value="Chromosome 1"/>
</dbReference>
<dbReference type="EMBL" id="AP019798">
    <property type="protein sequence ID" value="BBL88642.1"/>
    <property type="molecule type" value="Genomic_DNA"/>
</dbReference>
<gene>
    <name evidence="1" type="ORF">VroAM7_12950</name>
</gene>
<name>A0A510I4J6_9VIBR</name>
<dbReference type="AlphaFoldDB" id="A0A510I4J6"/>
<sequence length="121" mass="13830">MLSELNDRLATVSENIAQLEGQFGEYFKPDRCQCTVNNHEVFLEYQHDLVFEEASEQAQVLLRLLDIPTIVGGRRNLLRDVSGKGDTTKLHLDLSCTEEDLLLQYVCSELLLFFKKIANNP</sequence>
<reference evidence="2" key="1">
    <citation type="submission" date="2019-07" db="EMBL/GenBank/DDBJ databases">
        <title>Complete Genome Sequences of Vibrion rotiferianus strain AM7.</title>
        <authorList>
            <person name="Miyazaki K."/>
            <person name="Wiseschart A."/>
            <person name="Pootanakit K."/>
            <person name="Ishimori K."/>
            <person name="Kitahara K."/>
        </authorList>
    </citation>
    <scope>NUCLEOTIDE SEQUENCE [LARGE SCALE GENOMIC DNA]</scope>
    <source>
        <strain evidence="2">AM7</strain>
    </source>
</reference>
<dbReference type="RefSeq" id="WP_143692400.1">
    <property type="nucleotide sequence ID" value="NZ_AP019798.1"/>
</dbReference>
<protein>
    <submittedName>
        <fullName evidence="1">Uncharacterized protein</fullName>
    </submittedName>
</protein>
<evidence type="ECO:0000313" key="2">
    <source>
        <dbReference type="Proteomes" id="UP000315115"/>
    </source>
</evidence>
<evidence type="ECO:0000313" key="1">
    <source>
        <dbReference type="EMBL" id="BBL88642.1"/>
    </source>
</evidence>
<proteinExistence type="predicted"/>